<gene>
    <name evidence="1" type="ORF">K7432_000590</name>
</gene>
<dbReference type="Proteomes" id="UP001479436">
    <property type="component" value="Unassembled WGS sequence"/>
</dbReference>
<accession>A0ABR2WB08</accession>
<evidence type="ECO:0000313" key="2">
    <source>
        <dbReference type="Proteomes" id="UP001479436"/>
    </source>
</evidence>
<name>A0ABR2WB08_9FUNG</name>
<protein>
    <submittedName>
        <fullName evidence="1">Uncharacterized protein</fullName>
    </submittedName>
</protein>
<comment type="caution">
    <text evidence="1">The sequence shown here is derived from an EMBL/GenBank/DDBJ whole genome shotgun (WGS) entry which is preliminary data.</text>
</comment>
<organism evidence="1 2">
    <name type="scientific">Basidiobolus ranarum</name>
    <dbReference type="NCBI Taxonomy" id="34480"/>
    <lineage>
        <taxon>Eukaryota</taxon>
        <taxon>Fungi</taxon>
        <taxon>Fungi incertae sedis</taxon>
        <taxon>Zoopagomycota</taxon>
        <taxon>Entomophthoromycotina</taxon>
        <taxon>Basidiobolomycetes</taxon>
        <taxon>Basidiobolales</taxon>
        <taxon>Basidiobolaceae</taxon>
        <taxon>Basidiobolus</taxon>
    </lineage>
</organism>
<reference evidence="1 2" key="1">
    <citation type="submission" date="2023-04" db="EMBL/GenBank/DDBJ databases">
        <title>Genome of Basidiobolus ranarum AG-B5.</title>
        <authorList>
            <person name="Stajich J.E."/>
            <person name="Carter-House D."/>
            <person name="Gryganskyi A."/>
        </authorList>
    </citation>
    <scope>NUCLEOTIDE SEQUENCE [LARGE SCALE GENOMIC DNA]</scope>
    <source>
        <strain evidence="1 2">AG-B5</strain>
    </source>
</reference>
<keyword evidence="2" id="KW-1185">Reference proteome</keyword>
<sequence>MNEQPEQSRFNLLENSEYNSFLSKLKPPQLKSQEVPNSFESNVEQLNDKSFQLLSTQKAPPSPPESVYDETDMELEEVSQTFFDHKTDKRVYEYHSKLRNRYNGMMNYLHKQTTTYWK</sequence>
<dbReference type="EMBL" id="JASJQH010006886">
    <property type="protein sequence ID" value="KAK9729077.1"/>
    <property type="molecule type" value="Genomic_DNA"/>
</dbReference>
<evidence type="ECO:0000313" key="1">
    <source>
        <dbReference type="EMBL" id="KAK9729077.1"/>
    </source>
</evidence>
<proteinExistence type="predicted"/>